<dbReference type="PANTHER" id="PTHR10039:SF16">
    <property type="entry name" value="GPI INOSITOL-DEACYLASE"/>
    <property type="match status" value="1"/>
</dbReference>
<dbReference type="PANTHER" id="PTHR10039">
    <property type="entry name" value="AMELOGENIN"/>
    <property type="match status" value="1"/>
</dbReference>
<dbReference type="Proteomes" id="UP000807469">
    <property type="component" value="Unassembled WGS sequence"/>
</dbReference>
<feature type="non-terminal residue" evidence="3">
    <location>
        <position position="513"/>
    </location>
</feature>
<dbReference type="InterPro" id="IPR027417">
    <property type="entry name" value="P-loop_NTPase"/>
</dbReference>
<organism evidence="3 4">
    <name type="scientific">Pholiota conissans</name>
    <dbReference type="NCBI Taxonomy" id="109636"/>
    <lineage>
        <taxon>Eukaryota</taxon>
        <taxon>Fungi</taxon>
        <taxon>Dikarya</taxon>
        <taxon>Basidiomycota</taxon>
        <taxon>Agaricomycotina</taxon>
        <taxon>Agaricomycetes</taxon>
        <taxon>Agaricomycetidae</taxon>
        <taxon>Agaricales</taxon>
        <taxon>Agaricineae</taxon>
        <taxon>Strophariaceae</taxon>
        <taxon>Pholiota</taxon>
    </lineage>
</organism>
<dbReference type="SUPFAM" id="SSF52540">
    <property type="entry name" value="P-loop containing nucleoside triphosphate hydrolases"/>
    <property type="match status" value="1"/>
</dbReference>
<keyword evidence="4" id="KW-1185">Reference proteome</keyword>
<sequence>MESVDSNISHLNNYVQIPAVIATALQITKNIMDGLSGAHPILKASWIVLTILYNATQKVEFQDDAVRELAEQLREILAVADAHRNLLLVEGTENVIDEIGRMSLKVSSLVYEYARSNFALRAAKIQLSDELKTRILECQRSCVDLKDRFDRRIAMETNNVAQEIKDSNEEMKRTLATVKDHQLAKDMWKWLDAPDSSPNYHAALERHQEDTFAWFLDGKYYNEFRNNAGFLWIKATAGCGKTVLCSTIIRKIEALRKENPKSLHEKLIRSLIRQLSAQCDGVPAVLVDLYGQGHQQPSIRSLEGVLRHIVESLRTVYIIIDSLDECIERNRMLPWIEQIIFEKHDNLHLIIASRLERDISDTFERPDVPFIDLASKADEDIALYLDKELPLLKNWQFWDNETQREVQSVLRKGAQGMFRWVALQIAELQKCPTRFAVMKQLRSLPKGLYETYDRILSRIDEGDSTDTKIFLRLLSFSIRPMYLNEIAAAAAVQFTDQNEPQFMPSYQYWDEDD</sequence>
<name>A0A9P5Z2C5_9AGAR</name>
<reference evidence="3" key="1">
    <citation type="submission" date="2020-11" db="EMBL/GenBank/DDBJ databases">
        <authorList>
            <consortium name="DOE Joint Genome Institute"/>
            <person name="Ahrendt S."/>
            <person name="Riley R."/>
            <person name="Andreopoulos W."/>
            <person name="Labutti K."/>
            <person name="Pangilinan J."/>
            <person name="Ruiz-Duenas F.J."/>
            <person name="Barrasa J.M."/>
            <person name="Sanchez-Garcia M."/>
            <person name="Camarero S."/>
            <person name="Miyauchi S."/>
            <person name="Serrano A."/>
            <person name="Linde D."/>
            <person name="Babiker R."/>
            <person name="Drula E."/>
            <person name="Ayuso-Fernandez I."/>
            <person name="Pacheco R."/>
            <person name="Padilla G."/>
            <person name="Ferreira P."/>
            <person name="Barriuso J."/>
            <person name="Kellner H."/>
            <person name="Castanera R."/>
            <person name="Alfaro M."/>
            <person name="Ramirez L."/>
            <person name="Pisabarro A.G."/>
            <person name="Kuo A."/>
            <person name="Tritt A."/>
            <person name="Lipzen A."/>
            <person name="He G."/>
            <person name="Yan M."/>
            <person name="Ng V."/>
            <person name="Cullen D."/>
            <person name="Martin F."/>
            <person name="Rosso M.-N."/>
            <person name="Henrissat B."/>
            <person name="Hibbett D."/>
            <person name="Martinez A.T."/>
            <person name="Grigoriev I.V."/>
        </authorList>
    </citation>
    <scope>NUCLEOTIDE SEQUENCE</scope>
    <source>
        <strain evidence="3">CIRM-BRFM 674</strain>
    </source>
</reference>
<gene>
    <name evidence="3" type="ORF">BDN70DRAFT_879298</name>
</gene>
<dbReference type="AlphaFoldDB" id="A0A9P5Z2C5"/>
<protein>
    <recommendedName>
        <fullName evidence="2">Nephrocystin 3-like N-terminal domain-containing protein</fullName>
    </recommendedName>
</protein>
<dbReference type="InterPro" id="IPR056884">
    <property type="entry name" value="NPHP3-like_N"/>
</dbReference>
<evidence type="ECO:0000256" key="1">
    <source>
        <dbReference type="ARBA" id="ARBA00022737"/>
    </source>
</evidence>
<evidence type="ECO:0000313" key="3">
    <source>
        <dbReference type="EMBL" id="KAF9479010.1"/>
    </source>
</evidence>
<keyword evidence="1" id="KW-0677">Repeat</keyword>
<evidence type="ECO:0000259" key="2">
    <source>
        <dbReference type="Pfam" id="PF24883"/>
    </source>
</evidence>
<dbReference type="Pfam" id="PF24883">
    <property type="entry name" value="NPHP3_N"/>
    <property type="match status" value="1"/>
</dbReference>
<proteinExistence type="predicted"/>
<feature type="domain" description="Nephrocystin 3-like N-terminal" evidence="2">
    <location>
        <begin position="211"/>
        <end position="354"/>
    </location>
</feature>
<dbReference type="EMBL" id="MU155222">
    <property type="protein sequence ID" value="KAF9479010.1"/>
    <property type="molecule type" value="Genomic_DNA"/>
</dbReference>
<accession>A0A9P5Z2C5</accession>
<dbReference type="OrthoDB" id="7464126at2759"/>
<comment type="caution">
    <text evidence="3">The sequence shown here is derived from an EMBL/GenBank/DDBJ whole genome shotgun (WGS) entry which is preliminary data.</text>
</comment>
<evidence type="ECO:0000313" key="4">
    <source>
        <dbReference type="Proteomes" id="UP000807469"/>
    </source>
</evidence>
<dbReference type="Gene3D" id="3.40.50.300">
    <property type="entry name" value="P-loop containing nucleotide triphosphate hydrolases"/>
    <property type="match status" value="1"/>
</dbReference>